<feature type="coiled-coil region" evidence="1">
    <location>
        <begin position="426"/>
        <end position="453"/>
    </location>
</feature>
<keyword evidence="5" id="KW-1185">Reference proteome</keyword>
<proteinExistence type="predicted"/>
<feature type="non-terminal residue" evidence="4">
    <location>
        <position position="592"/>
    </location>
</feature>
<feature type="compositionally biased region" description="Low complexity" evidence="2">
    <location>
        <begin position="43"/>
        <end position="55"/>
    </location>
</feature>
<feature type="region of interest" description="Disordered" evidence="2">
    <location>
        <begin position="317"/>
        <end position="366"/>
    </location>
</feature>
<feature type="coiled-coil region" evidence="1">
    <location>
        <begin position="514"/>
        <end position="548"/>
    </location>
</feature>
<feature type="compositionally biased region" description="Basic and acidic residues" evidence="2">
    <location>
        <begin position="60"/>
        <end position="73"/>
    </location>
</feature>
<feature type="chain" id="PRO_5045667133" evidence="3">
    <location>
        <begin position="25"/>
        <end position="592"/>
    </location>
</feature>
<name>A0ABN9SFL6_9DINO</name>
<protein>
    <submittedName>
        <fullName evidence="4">Uncharacterized protein</fullName>
    </submittedName>
</protein>
<evidence type="ECO:0000256" key="3">
    <source>
        <dbReference type="SAM" id="SignalP"/>
    </source>
</evidence>
<feature type="compositionally biased region" description="Polar residues" evidence="2">
    <location>
        <begin position="320"/>
        <end position="335"/>
    </location>
</feature>
<evidence type="ECO:0000256" key="2">
    <source>
        <dbReference type="SAM" id="MobiDB-lite"/>
    </source>
</evidence>
<evidence type="ECO:0000256" key="1">
    <source>
        <dbReference type="SAM" id="Coils"/>
    </source>
</evidence>
<gene>
    <name evidence="4" type="ORF">PCOR1329_LOCUS29176</name>
</gene>
<dbReference type="EMBL" id="CAUYUJ010010935">
    <property type="protein sequence ID" value="CAK0830563.1"/>
    <property type="molecule type" value="Genomic_DNA"/>
</dbReference>
<feature type="region of interest" description="Disordered" evidence="2">
    <location>
        <begin position="43"/>
        <end position="96"/>
    </location>
</feature>
<comment type="caution">
    <text evidence="4">The sequence shown here is derived from an EMBL/GenBank/DDBJ whole genome shotgun (WGS) entry which is preliminary data.</text>
</comment>
<evidence type="ECO:0000313" key="4">
    <source>
        <dbReference type="EMBL" id="CAK0830563.1"/>
    </source>
</evidence>
<dbReference type="Proteomes" id="UP001189429">
    <property type="component" value="Unassembled WGS sequence"/>
</dbReference>
<sequence length="592" mass="63077">MAPQEPAWTMGQLLVLFGTSGVELARPRSACWALGQVKPPWVGAAGPKSLAGAAAEPDVVADKDGRAVDRRPDGTGSAAGVDEGSAPRGAEPESESIRRAIAQLEKRQQGPLVGPSWETRPELEERLAKQRCLLDGPREGEQLAKRPARPKAAALRSAGVALGKAESRVRSKETALQHAESDLAETTRALHQELEGQRAALVEAERHQAAAARETLSAGNPRELVDGLPRQIELLKQGLGANPTEAVEALSQQAAAIRGRGPPRSPARVAWADSCPAEGSDVATPTKMTATWSFFRLQRAACAQTRLLGDLPAAFRRAPSSPSQTAAKASAQGTQRAPGLGRRASACSHGNKRTPNGPTLIDTRGKPGLCHIRREKTENRGSPRAAALLGLGAVRMPVLAQGERVVAVVLLEAAPPEPEPTAARPEELLQEAEQALRRRAEELRRDVALLQRARCEAACAEVAAELRRTAEEDLRRFEEGLSTRAEGALAAIGDQLEPARRRHSELVAGVDGCASELRQLRAEVLQRISALEAAASLAEERRRRQAERVALEVRLLMQGPGGDSAVRALTRGARPRGPPRAASETRLLGSNT</sequence>
<evidence type="ECO:0000313" key="5">
    <source>
        <dbReference type="Proteomes" id="UP001189429"/>
    </source>
</evidence>
<keyword evidence="1" id="KW-0175">Coiled coil</keyword>
<accession>A0ABN9SFL6</accession>
<keyword evidence="3" id="KW-0732">Signal</keyword>
<organism evidence="4 5">
    <name type="scientific">Prorocentrum cordatum</name>
    <dbReference type="NCBI Taxonomy" id="2364126"/>
    <lineage>
        <taxon>Eukaryota</taxon>
        <taxon>Sar</taxon>
        <taxon>Alveolata</taxon>
        <taxon>Dinophyceae</taxon>
        <taxon>Prorocentrales</taxon>
        <taxon>Prorocentraceae</taxon>
        <taxon>Prorocentrum</taxon>
    </lineage>
</organism>
<reference evidence="4" key="1">
    <citation type="submission" date="2023-10" db="EMBL/GenBank/DDBJ databases">
        <authorList>
            <person name="Chen Y."/>
            <person name="Shah S."/>
            <person name="Dougan E. K."/>
            <person name="Thang M."/>
            <person name="Chan C."/>
        </authorList>
    </citation>
    <scope>NUCLEOTIDE SEQUENCE [LARGE SCALE GENOMIC DNA]</scope>
</reference>
<feature type="signal peptide" evidence="3">
    <location>
        <begin position="1"/>
        <end position="24"/>
    </location>
</feature>
<feature type="region of interest" description="Disordered" evidence="2">
    <location>
        <begin position="562"/>
        <end position="592"/>
    </location>
</feature>